<dbReference type="PANTHER" id="PTHR34277:SF18">
    <property type="entry name" value="CLAVATA3_ESR (CLE)-RELATED PROTEIN 25"/>
    <property type="match status" value="1"/>
</dbReference>
<dbReference type="EMBL" id="JBJUIK010000012">
    <property type="protein sequence ID" value="KAL3511219.1"/>
    <property type="molecule type" value="Genomic_DNA"/>
</dbReference>
<name>A0ABD2YWH1_9GENT</name>
<evidence type="ECO:0000313" key="3">
    <source>
        <dbReference type="Proteomes" id="UP001630127"/>
    </source>
</evidence>
<accession>A0ABD2YWH1</accession>
<reference evidence="2 3" key="1">
    <citation type="submission" date="2024-11" db="EMBL/GenBank/DDBJ databases">
        <title>A near-complete genome assembly of Cinchona calisaya.</title>
        <authorList>
            <person name="Lian D.C."/>
            <person name="Zhao X.W."/>
            <person name="Wei L."/>
        </authorList>
    </citation>
    <scope>NUCLEOTIDE SEQUENCE [LARGE SCALE GENOMIC DNA]</scope>
    <source>
        <tissue evidence="2">Nenye</tissue>
    </source>
</reference>
<comment type="caution">
    <text evidence="2">The sequence shown here is derived from an EMBL/GenBank/DDBJ whole genome shotgun (WGS) entry which is preliminary data.</text>
</comment>
<evidence type="ECO:0000256" key="1">
    <source>
        <dbReference type="SAM" id="MobiDB-lite"/>
    </source>
</evidence>
<dbReference type="Proteomes" id="UP001630127">
    <property type="component" value="Unassembled WGS sequence"/>
</dbReference>
<organism evidence="2 3">
    <name type="scientific">Cinchona calisaya</name>
    <dbReference type="NCBI Taxonomy" id="153742"/>
    <lineage>
        <taxon>Eukaryota</taxon>
        <taxon>Viridiplantae</taxon>
        <taxon>Streptophyta</taxon>
        <taxon>Embryophyta</taxon>
        <taxon>Tracheophyta</taxon>
        <taxon>Spermatophyta</taxon>
        <taxon>Magnoliopsida</taxon>
        <taxon>eudicotyledons</taxon>
        <taxon>Gunneridae</taxon>
        <taxon>Pentapetalae</taxon>
        <taxon>asterids</taxon>
        <taxon>lamiids</taxon>
        <taxon>Gentianales</taxon>
        <taxon>Rubiaceae</taxon>
        <taxon>Cinchonoideae</taxon>
        <taxon>Cinchoneae</taxon>
        <taxon>Cinchona</taxon>
    </lineage>
</organism>
<dbReference type="PANTHER" id="PTHR34277">
    <property type="entry name" value="CLAVATA3/ESR (CLE)-RELATED PROTEIN 26"/>
    <property type="match status" value="1"/>
</dbReference>
<proteinExistence type="predicted"/>
<dbReference type="InterPro" id="IPR039316">
    <property type="entry name" value="CLE25/26"/>
</dbReference>
<sequence length="104" mass="11619">MLPRDEDMNCRGRGSGRWCSKALFFQLLLSLGFIWFLRVGATTLNAEVAAGGITKHTELVGKRHHLNAHKNLEINFVSKRRVPNGPDPIHNRKAGNSHRPPGRA</sequence>
<feature type="region of interest" description="Disordered" evidence="1">
    <location>
        <begin position="78"/>
        <end position="104"/>
    </location>
</feature>
<evidence type="ECO:0008006" key="4">
    <source>
        <dbReference type="Google" id="ProtNLM"/>
    </source>
</evidence>
<dbReference type="AlphaFoldDB" id="A0ABD2YWH1"/>
<feature type="compositionally biased region" description="Basic residues" evidence="1">
    <location>
        <begin position="91"/>
        <end position="104"/>
    </location>
</feature>
<keyword evidence="3" id="KW-1185">Reference proteome</keyword>
<gene>
    <name evidence="2" type="ORF">ACH5RR_030620</name>
</gene>
<evidence type="ECO:0000313" key="2">
    <source>
        <dbReference type="EMBL" id="KAL3511219.1"/>
    </source>
</evidence>
<protein>
    <recommendedName>
        <fullName evidence="4">CLAVATA3/ESR (CLE)-related protein 25</fullName>
    </recommendedName>
</protein>